<dbReference type="InterPro" id="IPR000447">
    <property type="entry name" value="G3P_DH_FAD-dep"/>
</dbReference>
<evidence type="ECO:0000259" key="7">
    <source>
        <dbReference type="Pfam" id="PF01266"/>
    </source>
</evidence>
<name>A0A511B7R5_9PROT</name>
<reference evidence="9 10" key="1">
    <citation type="submission" date="2019-07" db="EMBL/GenBank/DDBJ databases">
        <title>Whole genome shotgun sequence of Gluconobacter kanchanaburiensis NBRC 103587.</title>
        <authorList>
            <person name="Hosoyama A."/>
            <person name="Uohara A."/>
            <person name="Ohji S."/>
            <person name="Ichikawa N."/>
        </authorList>
    </citation>
    <scope>NUCLEOTIDE SEQUENCE [LARGE SCALE GENOMIC DNA]</scope>
    <source>
        <strain evidence="9 10">NBRC 103587</strain>
    </source>
</reference>
<dbReference type="GO" id="GO:0006071">
    <property type="term" value="P:glycerol metabolic process"/>
    <property type="evidence" value="ECO:0007669"/>
    <property type="project" value="UniProtKB-KW"/>
</dbReference>
<evidence type="ECO:0000313" key="10">
    <source>
        <dbReference type="Proteomes" id="UP000321079"/>
    </source>
</evidence>
<sequence length="558" mass="60288">MEDAEEKKTAWFARERAWSGLTKNTSPEVLILGGGVNGVGLLRDLSLNGVSTVLIDTGDFCAGASGASSRMAHGGLRYLEGREFSLVRESARERNMLLHDASHLVKPLEVVVPITNIFHGFPQAALRFLGLSKKAGALSLVAIEMALMLYERFGAVRRALPRHGVALARRAFPPGLPASVKSVVNYYDGQIVIPENLIMEMIDAAIAVPGVTAVNHVTWIYDSSGSFIVTDSQSGEKAVLRPKTIVNATGSAIDRVNAALGTPTQVIRGVKGAHLVLRHDALHERMNGRAFYFDDGKGRMVICLPVQDVVLVGTTEVEASDPKDHSVSDAEIAYLLGALNTLFDDLTVSEGNIVSVTSGIRPLQASSGSATQAARDHALVRTETSGTPVWSLVGGKWTTFRSFAETAADAILSHLDRTRRASTADRPYPGAAKEDPVSLGRITNLAPRRLEELQRRYGAIASDVATFCAAQPDAAIADAPGYSRREVEWLTRTRMPLTLEDMVLRRMNIVMTGRLTRTALHDIASTMADLLGHGPEWIETQVQNCAADDRILWHGGKS</sequence>
<dbReference type="Pfam" id="PF16901">
    <property type="entry name" value="DAO_C"/>
    <property type="match status" value="1"/>
</dbReference>
<dbReference type="InterPro" id="IPR036188">
    <property type="entry name" value="FAD/NAD-bd_sf"/>
</dbReference>
<keyword evidence="5" id="KW-0274">FAD</keyword>
<dbReference type="InterPro" id="IPR006076">
    <property type="entry name" value="FAD-dep_OxRdtase"/>
</dbReference>
<dbReference type="PANTHER" id="PTHR11985">
    <property type="entry name" value="GLYCEROL-3-PHOSPHATE DEHYDROGENASE"/>
    <property type="match status" value="1"/>
</dbReference>
<evidence type="ECO:0000256" key="2">
    <source>
        <dbReference type="ARBA" id="ARBA00007330"/>
    </source>
</evidence>
<dbReference type="PANTHER" id="PTHR11985:SF35">
    <property type="entry name" value="ANAEROBIC GLYCEROL-3-PHOSPHATE DEHYDROGENASE SUBUNIT A"/>
    <property type="match status" value="1"/>
</dbReference>
<feature type="domain" description="FAD dependent oxidoreductase" evidence="7">
    <location>
        <begin position="29"/>
        <end position="367"/>
    </location>
</feature>
<dbReference type="Gene3D" id="3.30.9.10">
    <property type="entry name" value="D-Amino Acid Oxidase, subunit A, domain 2"/>
    <property type="match status" value="1"/>
</dbReference>
<dbReference type="GO" id="GO:0046168">
    <property type="term" value="P:glycerol-3-phosphate catabolic process"/>
    <property type="evidence" value="ECO:0007669"/>
    <property type="project" value="TreeGrafter"/>
</dbReference>
<dbReference type="Gene3D" id="1.10.8.870">
    <property type="entry name" value="Alpha-glycerophosphate oxidase, cap domain"/>
    <property type="match status" value="1"/>
</dbReference>
<dbReference type="Proteomes" id="UP000321079">
    <property type="component" value="Unassembled WGS sequence"/>
</dbReference>
<evidence type="ECO:0000256" key="5">
    <source>
        <dbReference type="ARBA" id="ARBA00022827"/>
    </source>
</evidence>
<keyword evidence="10" id="KW-1185">Reference proteome</keyword>
<evidence type="ECO:0000313" key="9">
    <source>
        <dbReference type="EMBL" id="GEK96448.1"/>
    </source>
</evidence>
<dbReference type="InterPro" id="IPR031656">
    <property type="entry name" value="DAO_C"/>
</dbReference>
<evidence type="ECO:0000256" key="1">
    <source>
        <dbReference type="ARBA" id="ARBA00001974"/>
    </source>
</evidence>
<evidence type="ECO:0000259" key="8">
    <source>
        <dbReference type="Pfam" id="PF16901"/>
    </source>
</evidence>
<comment type="cofactor">
    <cofactor evidence="1">
        <name>FAD</name>
        <dbReference type="ChEBI" id="CHEBI:57692"/>
    </cofactor>
</comment>
<comment type="similarity">
    <text evidence="2">Belongs to the FAD-dependent glycerol-3-phosphate dehydrogenase family.</text>
</comment>
<feature type="domain" description="Alpha-glycerophosphate oxidase C-terminal" evidence="8">
    <location>
        <begin position="422"/>
        <end position="533"/>
    </location>
</feature>
<dbReference type="SUPFAM" id="SSF51905">
    <property type="entry name" value="FAD/NAD(P)-binding domain"/>
    <property type="match status" value="1"/>
</dbReference>
<dbReference type="AlphaFoldDB" id="A0A511B7R5"/>
<evidence type="ECO:0000256" key="6">
    <source>
        <dbReference type="ARBA" id="ARBA00023002"/>
    </source>
</evidence>
<dbReference type="GO" id="GO:0004368">
    <property type="term" value="F:glycerol-3-phosphate dehydrogenase (quinone) activity"/>
    <property type="evidence" value="ECO:0007669"/>
    <property type="project" value="InterPro"/>
</dbReference>
<protein>
    <submittedName>
        <fullName evidence="9">Glycerol-3-phosphate dehydrogenase</fullName>
    </submittedName>
</protein>
<proteinExistence type="inferred from homology"/>
<evidence type="ECO:0000256" key="3">
    <source>
        <dbReference type="ARBA" id="ARBA00022630"/>
    </source>
</evidence>
<gene>
    <name evidence="9" type="ORF">GKA01_16450</name>
</gene>
<dbReference type="EMBL" id="BJVA01000008">
    <property type="protein sequence ID" value="GEK96448.1"/>
    <property type="molecule type" value="Genomic_DNA"/>
</dbReference>
<dbReference type="PRINTS" id="PR01001">
    <property type="entry name" value="FADG3PDH"/>
</dbReference>
<keyword evidence="3" id="KW-0285">Flavoprotein</keyword>
<dbReference type="Pfam" id="PF01266">
    <property type="entry name" value="DAO"/>
    <property type="match status" value="1"/>
</dbReference>
<dbReference type="SUPFAM" id="SSF54373">
    <property type="entry name" value="FAD-linked reductases, C-terminal domain"/>
    <property type="match status" value="1"/>
</dbReference>
<dbReference type="Gene3D" id="3.50.50.60">
    <property type="entry name" value="FAD/NAD(P)-binding domain"/>
    <property type="match status" value="1"/>
</dbReference>
<dbReference type="OrthoDB" id="9766796at2"/>
<comment type="caution">
    <text evidence="9">The sequence shown here is derived from an EMBL/GenBank/DDBJ whole genome shotgun (WGS) entry which is preliminary data.</text>
</comment>
<keyword evidence="4" id="KW-0319">Glycerol metabolism</keyword>
<dbReference type="InterPro" id="IPR038299">
    <property type="entry name" value="DAO_C_sf"/>
</dbReference>
<evidence type="ECO:0000256" key="4">
    <source>
        <dbReference type="ARBA" id="ARBA00022798"/>
    </source>
</evidence>
<organism evidence="9 10">
    <name type="scientific">Gluconobacter kanchanaburiensis NBRC 103587</name>
    <dbReference type="NCBI Taxonomy" id="1307948"/>
    <lineage>
        <taxon>Bacteria</taxon>
        <taxon>Pseudomonadati</taxon>
        <taxon>Pseudomonadota</taxon>
        <taxon>Alphaproteobacteria</taxon>
        <taxon>Acetobacterales</taxon>
        <taxon>Acetobacteraceae</taxon>
        <taxon>Gluconobacter</taxon>
    </lineage>
</organism>
<accession>A0A511B7R5</accession>
<dbReference type="RefSeq" id="WP_146861287.1">
    <property type="nucleotide sequence ID" value="NZ_BARK01000007.1"/>
</dbReference>
<keyword evidence="6" id="KW-0560">Oxidoreductase</keyword>